<sequence>MRVYVDCVGCEQRNLDAQRVVDYLKANEVDISDSPLGCDYSIIITCGVDSSNEQRSLSRIEQISKSIPKNGKLIVGGCLPSISPSRLSKYDIYGTFSPRDIYVLNDLLGLSVTLDDISYPNRSRFDSEQRFGVSSDLSPREEYDMAKRGFKLRISEGCLGNCSYCMIRKATGRLKSESPDSIAKQMKDGIEMGERTVMLMAGDTGAYGRDLGIRFYDLLRDLISVHGDYQVFIHDFNVNWLIRNLDEYIDIFRSRNGHKIRGSNFPMQSGSNRILRLMRRPYTAEDAISALKRTRTSAPHIFQGSHIIVGFPGETNEDFERTLEMLDDVGFDFVTCFRYSEHEMSDSASLPDKVSNDVVNERLDRTANSLGDKVKIIG</sequence>
<dbReference type="CDD" id="cd01335">
    <property type="entry name" value="Radical_SAM"/>
    <property type="match status" value="1"/>
</dbReference>
<evidence type="ECO:0000313" key="9">
    <source>
        <dbReference type="EMBL" id="PIV12715.1"/>
    </source>
</evidence>
<evidence type="ECO:0000256" key="5">
    <source>
        <dbReference type="ARBA" id="ARBA00023004"/>
    </source>
</evidence>
<protein>
    <submittedName>
        <fullName evidence="9">Uncharacterized protein</fullName>
    </submittedName>
</protein>
<accession>A0A2M7BYG1</accession>
<dbReference type="GO" id="GO:0051539">
    <property type="term" value="F:4 iron, 4 sulfur cluster binding"/>
    <property type="evidence" value="ECO:0007669"/>
    <property type="project" value="UniProtKB-KW"/>
</dbReference>
<dbReference type="InterPro" id="IPR013848">
    <property type="entry name" value="Methylthiotransferase_N"/>
</dbReference>
<dbReference type="PANTHER" id="PTHR43837:SF1">
    <property type="entry name" value="RIBOSOMAL PROTEIN US12 METHYLTHIOTRANSFERASE RIMO"/>
    <property type="match status" value="1"/>
</dbReference>
<keyword evidence="4" id="KW-0479">Metal-binding</keyword>
<dbReference type="InterPro" id="IPR005840">
    <property type="entry name" value="Ribosomal_uS12_MeSTrfase_RimO"/>
</dbReference>
<dbReference type="Gene3D" id="3.40.50.12160">
    <property type="entry name" value="Methylthiotransferase, N-terminal domain"/>
    <property type="match status" value="1"/>
</dbReference>
<gene>
    <name evidence="9" type="ORF">COS47_01085</name>
</gene>
<dbReference type="Proteomes" id="UP000230324">
    <property type="component" value="Unassembled WGS sequence"/>
</dbReference>
<dbReference type="InterPro" id="IPR006638">
    <property type="entry name" value="Elp3/MiaA/NifB-like_rSAM"/>
</dbReference>
<dbReference type="PROSITE" id="PS51918">
    <property type="entry name" value="RADICAL_SAM"/>
    <property type="match status" value="1"/>
</dbReference>
<feature type="domain" description="Radical SAM core" evidence="8">
    <location>
        <begin position="144"/>
        <end position="378"/>
    </location>
</feature>
<dbReference type="Gene3D" id="3.80.30.20">
    <property type="entry name" value="tm_1862 like domain"/>
    <property type="match status" value="1"/>
</dbReference>
<dbReference type="InterPro" id="IPR020612">
    <property type="entry name" value="Methylthiotransferase_CS"/>
</dbReference>
<comment type="caution">
    <text evidence="9">The sequence shown here is derived from an EMBL/GenBank/DDBJ whole genome shotgun (WGS) entry which is preliminary data.</text>
</comment>
<dbReference type="PROSITE" id="PS01278">
    <property type="entry name" value="MTTASE_RADICAL"/>
    <property type="match status" value="1"/>
</dbReference>
<dbReference type="InterPro" id="IPR007197">
    <property type="entry name" value="rSAM"/>
</dbReference>
<dbReference type="Pfam" id="PF00919">
    <property type="entry name" value="UPF0004"/>
    <property type="match status" value="1"/>
</dbReference>
<keyword evidence="5" id="KW-0408">Iron</keyword>
<dbReference type="SFLD" id="SFLDG01082">
    <property type="entry name" value="B12-binding_domain_containing"/>
    <property type="match status" value="1"/>
</dbReference>
<dbReference type="GO" id="GO:0035599">
    <property type="term" value="F:aspartic acid methylthiotransferase activity"/>
    <property type="evidence" value="ECO:0007669"/>
    <property type="project" value="TreeGrafter"/>
</dbReference>
<dbReference type="PROSITE" id="PS51449">
    <property type="entry name" value="MTTASE_N"/>
    <property type="match status" value="1"/>
</dbReference>
<dbReference type="Pfam" id="PF04055">
    <property type="entry name" value="Radical_SAM"/>
    <property type="match status" value="1"/>
</dbReference>
<dbReference type="GO" id="GO:0005829">
    <property type="term" value="C:cytosol"/>
    <property type="evidence" value="ECO:0007669"/>
    <property type="project" value="TreeGrafter"/>
</dbReference>
<keyword evidence="2" id="KW-0004">4Fe-4S</keyword>
<dbReference type="EMBL" id="PEUV01000022">
    <property type="protein sequence ID" value="PIV12715.1"/>
    <property type="molecule type" value="Genomic_DNA"/>
</dbReference>
<evidence type="ECO:0000259" key="8">
    <source>
        <dbReference type="PROSITE" id="PS51918"/>
    </source>
</evidence>
<dbReference type="GO" id="GO:0046872">
    <property type="term" value="F:metal ion binding"/>
    <property type="evidence" value="ECO:0007669"/>
    <property type="project" value="UniProtKB-KW"/>
</dbReference>
<dbReference type="InterPro" id="IPR058240">
    <property type="entry name" value="rSAM_sf"/>
</dbReference>
<dbReference type="PANTHER" id="PTHR43837">
    <property type="entry name" value="RIBOSOMAL PROTEIN S12 METHYLTHIOTRANSFERASE RIMO"/>
    <property type="match status" value="1"/>
</dbReference>
<evidence type="ECO:0000256" key="2">
    <source>
        <dbReference type="ARBA" id="ARBA00022485"/>
    </source>
</evidence>
<keyword evidence="6" id="KW-0411">Iron-sulfur</keyword>
<evidence type="ECO:0000256" key="6">
    <source>
        <dbReference type="ARBA" id="ARBA00023014"/>
    </source>
</evidence>
<dbReference type="SUPFAM" id="SSF102114">
    <property type="entry name" value="Radical SAM enzymes"/>
    <property type="match status" value="1"/>
</dbReference>
<proteinExistence type="predicted"/>
<dbReference type="SMART" id="SM00729">
    <property type="entry name" value="Elp3"/>
    <property type="match status" value="1"/>
</dbReference>
<evidence type="ECO:0000256" key="3">
    <source>
        <dbReference type="ARBA" id="ARBA00022691"/>
    </source>
</evidence>
<dbReference type="SFLD" id="SFLDS00029">
    <property type="entry name" value="Radical_SAM"/>
    <property type="match status" value="1"/>
</dbReference>
<evidence type="ECO:0000256" key="1">
    <source>
        <dbReference type="ARBA" id="ARBA00001966"/>
    </source>
</evidence>
<dbReference type="AlphaFoldDB" id="A0A2M7BYG1"/>
<name>A0A2M7BYG1_9BACT</name>
<dbReference type="InterPro" id="IPR038135">
    <property type="entry name" value="Methylthiotransferase_N_sf"/>
</dbReference>
<evidence type="ECO:0000256" key="4">
    <source>
        <dbReference type="ARBA" id="ARBA00022723"/>
    </source>
</evidence>
<evidence type="ECO:0000313" key="10">
    <source>
        <dbReference type="Proteomes" id="UP000230324"/>
    </source>
</evidence>
<reference evidence="10" key="1">
    <citation type="submission" date="2017-09" db="EMBL/GenBank/DDBJ databases">
        <title>Depth-based differentiation of microbial function through sediment-hosted aquifers and enrichment of novel symbionts in the deep terrestrial subsurface.</title>
        <authorList>
            <person name="Probst A.J."/>
            <person name="Ladd B."/>
            <person name="Jarett J.K."/>
            <person name="Geller-Mcgrath D.E."/>
            <person name="Sieber C.M.K."/>
            <person name="Emerson J.B."/>
            <person name="Anantharaman K."/>
            <person name="Thomas B.C."/>
            <person name="Malmstrom R."/>
            <person name="Stieglmeier M."/>
            <person name="Klingl A."/>
            <person name="Woyke T."/>
            <person name="Ryan C.M."/>
            <person name="Banfield J.F."/>
        </authorList>
    </citation>
    <scope>NUCLEOTIDE SEQUENCE [LARGE SCALE GENOMIC DNA]</scope>
</reference>
<evidence type="ECO:0000259" key="7">
    <source>
        <dbReference type="PROSITE" id="PS51449"/>
    </source>
</evidence>
<keyword evidence="3" id="KW-0949">S-adenosyl-L-methionine</keyword>
<feature type="domain" description="MTTase N-terminal" evidence="7">
    <location>
        <begin position="1"/>
        <end position="109"/>
    </location>
</feature>
<dbReference type="InterPro" id="IPR023404">
    <property type="entry name" value="rSAM_horseshoe"/>
</dbReference>
<organism evidence="9 10">
    <name type="scientific">Candidatus Nealsonbacteria bacterium CG03_land_8_20_14_0_80_36_12</name>
    <dbReference type="NCBI Taxonomy" id="1974701"/>
    <lineage>
        <taxon>Bacteria</taxon>
        <taxon>Candidatus Nealsoniibacteriota</taxon>
    </lineage>
</organism>
<comment type="cofactor">
    <cofactor evidence="1">
        <name>[4Fe-4S] cluster</name>
        <dbReference type="ChEBI" id="CHEBI:49883"/>
    </cofactor>
</comment>